<keyword evidence="4" id="KW-1185">Reference proteome</keyword>
<dbReference type="Proteomes" id="UP000265618">
    <property type="component" value="Unassembled WGS sequence"/>
</dbReference>
<evidence type="ECO:0000256" key="1">
    <source>
        <dbReference type="ARBA" id="ARBA00022842"/>
    </source>
</evidence>
<dbReference type="InterPro" id="IPR000941">
    <property type="entry name" value="Enolase"/>
</dbReference>
<dbReference type="InterPro" id="IPR029017">
    <property type="entry name" value="Enolase-like_N"/>
</dbReference>
<dbReference type="PANTHER" id="PTHR11902">
    <property type="entry name" value="ENOLASE"/>
    <property type="match status" value="1"/>
</dbReference>
<comment type="caution">
    <text evidence="3">The sequence shown here is derived from an EMBL/GenBank/DDBJ whole genome shotgun (WGS) entry which is preliminary data.</text>
</comment>
<evidence type="ECO:0000313" key="3">
    <source>
        <dbReference type="EMBL" id="GIQ79558.1"/>
    </source>
</evidence>
<dbReference type="GO" id="GO:0000015">
    <property type="term" value="C:phosphopyruvate hydratase complex"/>
    <property type="evidence" value="ECO:0007669"/>
    <property type="project" value="InterPro"/>
</dbReference>
<reference evidence="3 4" key="1">
    <citation type="journal article" date="2018" name="PLoS ONE">
        <title>The draft genome of Kipferlia bialata reveals reductive genome evolution in fornicate parasites.</title>
        <authorList>
            <person name="Tanifuji G."/>
            <person name="Takabayashi S."/>
            <person name="Kume K."/>
            <person name="Takagi M."/>
            <person name="Nakayama T."/>
            <person name="Kamikawa R."/>
            <person name="Inagaki Y."/>
            <person name="Hashimoto T."/>
        </authorList>
    </citation>
    <scope>NUCLEOTIDE SEQUENCE [LARGE SCALE GENOMIC DNA]</scope>
    <source>
        <strain evidence="3">NY0173</strain>
    </source>
</reference>
<dbReference type="OrthoDB" id="1739814at2759"/>
<accession>A0A9K3GE69</accession>
<dbReference type="GO" id="GO:0000287">
    <property type="term" value="F:magnesium ion binding"/>
    <property type="evidence" value="ECO:0007669"/>
    <property type="project" value="InterPro"/>
</dbReference>
<keyword evidence="1" id="KW-0460">Magnesium</keyword>
<dbReference type="SMART" id="SM01193">
    <property type="entry name" value="Enolase_N"/>
    <property type="match status" value="1"/>
</dbReference>
<sequence length="70" mass="7781">MSTIIAIKARQIYDSRGKPTTDVDITTKDGMFRAACPSGDSTVEHEALELRQALMEPYWELVGFVSDICT</sequence>
<proteinExistence type="predicted"/>
<protein>
    <submittedName>
        <fullName evidence="3">Enolase</fullName>
    </submittedName>
</protein>
<dbReference type="Pfam" id="PF03952">
    <property type="entry name" value="Enolase_N"/>
    <property type="match status" value="1"/>
</dbReference>
<gene>
    <name evidence="3" type="ORF">KIPB_000218</name>
</gene>
<name>A0A9K3GE69_9EUKA</name>
<dbReference type="InterPro" id="IPR020811">
    <property type="entry name" value="Enolase_N"/>
</dbReference>
<dbReference type="EMBL" id="BDIP01000021">
    <property type="protein sequence ID" value="GIQ79558.1"/>
    <property type="molecule type" value="Genomic_DNA"/>
</dbReference>
<dbReference type="AlphaFoldDB" id="A0A9K3GE69"/>
<dbReference type="Gene3D" id="3.30.390.10">
    <property type="entry name" value="Enolase-like, N-terminal domain"/>
    <property type="match status" value="1"/>
</dbReference>
<dbReference type="GO" id="GO:0006096">
    <property type="term" value="P:glycolytic process"/>
    <property type="evidence" value="ECO:0007669"/>
    <property type="project" value="InterPro"/>
</dbReference>
<evidence type="ECO:0000259" key="2">
    <source>
        <dbReference type="SMART" id="SM01193"/>
    </source>
</evidence>
<dbReference type="PANTHER" id="PTHR11902:SF1">
    <property type="entry name" value="ENOLASE"/>
    <property type="match status" value="1"/>
</dbReference>
<evidence type="ECO:0000313" key="4">
    <source>
        <dbReference type="Proteomes" id="UP000265618"/>
    </source>
</evidence>
<feature type="domain" description="Enolase N-terminal" evidence="2">
    <location>
        <begin position="4"/>
        <end position="62"/>
    </location>
</feature>
<dbReference type="SUPFAM" id="SSF54826">
    <property type="entry name" value="Enolase N-terminal domain-like"/>
    <property type="match status" value="1"/>
</dbReference>
<dbReference type="GO" id="GO:0004634">
    <property type="term" value="F:phosphopyruvate hydratase activity"/>
    <property type="evidence" value="ECO:0007669"/>
    <property type="project" value="InterPro"/>
</dbReference>
<organism evidence="3 4">
    <name type="scientific">Kipferlia bialata</name>
    <dbReference type="NCBI Taxonomy" id="797122"/>
    <lineage>
        <taxon>Eukaryota</taxon>
        <taxon>Metamonada</taxon>
        <taxon>Carpediemonas-like organisms</taxon>
        <taxon>Kipferlia</taxon>
    </lineage>
</organism>